<dbReference type="InParanoid" id="Q6CVY0"/>
<sequence length="121" mass="14351">MSKRRSSEEHCGGYELNGNAVLCSDPPCDHEWVPIELYPSHVSQMHENVCTQCLRNFASEYWMELHIEEFHNPFKNGNYRLRCLEQDCSMTFSNSNERIDHLKRHHYYSDQFDFDILNSGC</sequence>
<dbReference type="InterPro" id="IPR013087">
    <property type="entry name" value="Znf_C2H2_type"/>
</dbReference>
<dbReference type="eggNOG" id="KOG4173">
    <property type="taxonomic scope" value="Eukaryota"/>
</dbReference>
<name>Q6CVY0_KLULA</name>
<feature type="domain" description="C2H2-type" evidence="1">
    <location>
        <begin position="50"/>
        <end position="71"/>
    </location>
</feature>
<dbReference type="KEGG" id="kla:KLLA0_B08547g"/>
<dbReference type="EMBL" id="CR382122">
    <property type="protein sequence ID" value="CAH02302.1"/>
    <property type="molecule type" value="Genomic_DNA"/>
</dbReference>
<gene>
    <name evidence="2" type="ORF">KLLA0_B08547g</name>
</gene>
<reference evidence="2 3" key="1">
    <citation type="journal article" date="2004" name="Nature">
        <title>Genome evolution in yeasts.</title>
        <authorList>
            <consortium name="Genolevures"/>
            <person name="Dujon B."/>
            <person name="Sherman D."/>
            <person name="Fischer G."/>
            <person name="Durrens P."/>
            <person name="Casaregola S."/>
            <person name="Lafontaine I."/>
            <person name="de Montigny J."/>
            <person name="Marck C."/>
            <person name="Neuveglise C."/>
            <person name="Talla E."/>
            <person name="Goffard N."/>
            <person name="Frangeul L."/>
            <person name="Aigle M."/>
            <person name="Anthouard V."/>
            <person name="Babour A."/>
            <person name="Barbe V."/>
            <person name="Barnay S."/>
            <person name="Blanchin S."/>
            <person name="Beckerich J.M."/>
            <person name="Beyne E."/>
            <person name="Bleykasten C."/>
            <person name="Boisrame A."/>
            <person name="Boyer J."/>
            <person name="Cattolico L."/>
            <person name="Confanioleri F."/>
            <person name="de Daruvar A."/>
            <person name="Despons L."/>
            <person name="Fabre E."/>
            <person name="Fairhead C."/>
            <person name="Ferry-Dumazet H."/>
            <person name="Groppi A."/>
            <person name="Hantraye F."/>
            <person name="Hennequin C."/>
            <person name="Jauniaux N."/>
            <person name="Joyet P."/>
            <person name="Kachouri R."/>
            <person name="Kerrest A."/>
            <person name="Koszul R."/>
            <person name="Lemaire M."/>
            <person name="Lesur I."/>
            <person name="Ma L."/>
            <person name="Muller H."/>
            <person name="Nicaud J.M."/>
            <person name="Nikolski M."/>
            <person name="Oztas S."/>
            <person name="Ozier-Kalogeropoulos O."/>
            <person name="Pellenz S."/>
            <person name="Potier S."/>
            <person name="Richard G.F."/>
            <person name="Straub M.L."/>
            <person name="Suleau A."/>
            <person name="Swennene D."/>
            <person name="Tekaia F."/>
            <person name="Wesolowski-Louvel M."/>
            <person name="Westhof E."/>
            <person name="Wirth B."/>
            <person name="Zeniou-Meyer M."/>
            <person name="Zivanovic I."/>
            <person name="Bolotin-Fukuhara M."/>
            <person name="Thierry A."/>
            <person name="Bouchier C."/>
            <person name="Caudron B."/>
            <person name="Scarpelli C."/>
            <person name="Gaillardin C."/>
            <person name="Weissenbach J."/>
            <person name="Wincker P."/>
            <person name="Souciet J.L."/>
        </authorList>
    </citation>
    <scope>NUCLEOTIDE SEQUENCE [LARGE SCALE GENOMIC DNA]</scope>
    <source>
        <strain evidence="3">ATCC 8585 / CBS 2359 / DSM 70799 / NBRC 1267 / NRRL Y-1140 / WM37</strain>
    </source>
</reference>
<dbReference type="HOGENOM" id="CLU_092647_3_2_1"/>
<dbReference type="AlphaFoldDB" id="Q6CVY0"/>
<evidence type="ECO:0000259" key="1">
    <source>
        <dbReference type="PROSITE" id="PS00028"/>
    </source>
</evidence>
<dbReference type="OMA" id="YNFNIIY"/>
<dbReference type="PANTHER" id="PTHR21354:SF0">
    <property type="entry name" value="ZINC FINGER PROTEIN 511"/>
    <property type="match status" value="1"/>
</dbReference>
<protein>
    <submittedName>
        <fullName evidence="2">KLLA0B08547p</fullName>
    </submittedName>
</protein>
<dbReference type="InterPro" id="IPR039258">
    <property type="entry name" value="ZNF511"/>
</dbReference>
<proteinExistence type="predicted"/>
<dbReference type="PANTHER" id="PTHR21354">
    <property type="entry name" value="ZINC FINGER PROTEIN 511"/>
    <property type="match status" value="1"/>
</dbReference>
<dbReference type="PaxDb" id="284590-Q6CVY0"/>
<evidence type="ECO:0000313" key="3">
    <source>
        <dbReference type="Proteomes" id="UP000000598"/>
    </source>
</evidence>
<keyword evidence="3" id="KW-1185">Reference proteome</keyword>
<organism evidence="2 3">
    <name type="scientific">Kluyveromyces lactis (strain ATCC 8585 / CBS 2359 / DSM 70799 / NBRC 1267 / NRRL Y-1140 / WM37)</name>
    <name type="common">Yeast</name>
    <name type="synonym">Candida sphaerica</name>
    <dbReference type="NCBI Taxonomy" id="284590"/>
    <lineage>
        <taxon>Eukaryota</taxon>
        <taxon>Fungi</taxon>
        <taxon>Dikarya</taxon>
        <taxon>Ascomycota</taxon>
        <taxon>Saccharomycotina</taxon>
        <taxon>Saccharomycetes</taxon>
        <taxon>Saccharomycetales</taxon>
        <taxon>Saccharomycetaceae</taxon>
        <taxon>Kluyveromyces</taxon>
    </lineage>
</organism>
<dbReference type="RefSeq" id="XP_451909.1">
    <property type="nucleotide sequence ID" value="XM_451909.1"/>
</dbReference>
<dbReference type="GeneID" id="2897398"/>
<evidence type="ECO:0000313" key="2">
    <source>
        <dbReference type="EMBL" id="CAH02302.1"/>
    </source>
</evidence>
<dbReference type="SMART" id="SM00355">
    <property type="entry name" value="ZnF_C2H2"/>
    <property type="match status" value="2"/>
</dbReference>
<dbReference type="Proteomes" id="UP000000598">
    <property type="component" value="Chromosome B"/>
</dbReference>
<dbReference type="PROSITE" id="PS00028">
    <property type="entry name" value="ZINC_FINGER_C2H2_1"/>
    <property type="match status" value="1"/>
</dbReference>
<accession>Q6CVY0</accession>